<evidence type="ECO:0000313" key="1">
    <source>
        <dbReference type="EMBL" id="KUE76552.1"/>
    </source>
</evidence>
<name>A0A0W7TRU5_9FIRM</name>
<accession>A0A0W7TRU5</accession>
<dbReference type="EMBL" id="LMUA01000008">
    <property type="protein sequence ID" value="KUE76552.1"/>
    <property type="molecule type" value="Genomic_DNA"/>
</dbReference>
<evidence type="ECO:0000313" key="2">
    <source>
        <dbReference type="Proteomes" id="UP000053433"/>
    </source>
</evidence>
<dbReference type="AlphaFoldDB" id="A0A0W7TRU5"/>
<evidence type="ECO:0008006" key="3">
    <source>
        <dbReference type="Google" id="ProtNLM"/>
    </source>
</evidence>
<comment type="caution">
    <text evidence="1">The sequence shown here is derived from an EMBL/GenBank/DDBJ whole genome shotgun (WGS) entry which is preliminary data.</text>
</comment>
<protein>
    <recommendedName>
        <fullName evidence="3">DNA methylase N-4/N-6 domain-containing protein</fullName>
    </recommendedName>
</protein>
<dbReference type="Proteomes" id="UP000053433">
    <property type="component" value="Unassembled WGS sequence"/>
</dbReference>
<proteinExistence type="predicted"/>
<gene>
    <name evidence="1" type="ORF">ASJ35_07375</name>
</gene>
<sequence>MPYKSDTRPLTSIVSYPERGEGGNNRYRGNCSPRLIEDLLEFFQPAEICDYMCGSGTTKAAADKLGIGSHLYDLHSGFDIMNCEIPERPEFIFWHPPYWDIVTYSDVMYKAADVQKSYGYDPRQYDLSRIPDWAGFVEKMNYAMMKQFSALEKGGRMAVLMGDIKKKGVLYSMLSEIVKPGSLENIIIKAQHNCFSDQIQYSGKFIPILHEYVMIVRKDSPLLVPIIMAKKTEVDIRDMPGATWRDVVAAVLEQCSEPVTLTFLYEKIEPHKKAQANKWWKEKIRQTLQINPTYFFHDGRGMWSLNRSAA</sequence>
<reference evidence="1 2" key="1">
    <citation type="submission" date="2015-10" db="EMBL/GenBank/DDBJ databases">
        <title>A novel member of the family Ruminococcaceae isolated from human faeces.</title>
        <authorList>
            <person name="Shkoporov A.N."/>
            <person name="Chaplin A.V."/>
            <person name="Motuzova O.V."/>
            <person name="Kafarskaia L.I."/>
            <person name="Efimov B.A."/>
        </authorList>
    </citation>
    <scope>NUCLEOTIDE SEQUENCE [LARGE SCALE GENOMIC DNA]</scope>
    <source>
        <strain evidence="1 2">668</strain>
    </source>
</reference>
<organism evidence="1 2">
    <name type="scientific">Ruthenibacterium lactatiformans</name>
    <dbReference type="NCBI Taxonomy" id="1550024"/>
    <lineage>
        <taxon>Bacteria</taxon>
        <taxon>Bacillati</taxon>
        <taxon>Bacillota</taxon>
        <taxon>Clostridia</taxon>
        <taxon>Eubacteriales</taxon>
        <taxon>Oscillospiraceae</taxon>
        <taxon>Ruthenibacterium</taxon>
    </lineage>
</organism>
<dbReference type="Gene3D" id="3.40.50.150">
    <property type="entry name" value="Vaccinia Virus protein VP39"/>
    <property type="match status" value="1"/>
</dbReference>
<dbReference type="InterPro" id="IPR029063">
    <property type="entry name" value="SAM-dependent_MTases_sf"/>
</dbReference>
<dbReference type="SUPFAM" id="SSF53335">
    <property type="entry name" value="S-adenosyl-L-methionine-dependent methyltransferases"/>
    <property type="match status" value="1"/>
</dbReference>
<dbReference type="RefSeq" id="WP_016295822.1">
    <property type="nucleotide sequence ID" value="NZ_DBGEBT010000048.1"/>
</dbReference>